<dbReference type="EMBL" id="JAJNOC010000002">
    <property type="protein sequence ID" value="MCD2516496.1"/>
    <property type="molecule type" value="Genomic_DNA"/>
</dbReference>
<dbReference type="NCBIfam" id="TIGR02532">
    <property type="entry name" value="IV_pilin_GFxxxE"/>
    <property type="match status" value="1"/>
</dbReference>
<evidence type="ECO:0000256" key="1">
    <source>
        <dbReference type="SAM" id="Phobius"/>
    </source>
</evidence>
<protein>
    <submittedName>
        <fullName evidence="2">Prepilin-type N-terminal cleavage/methylation domain-containing protein</fullName>
    </submittedName>
</protein>
<dbReference type="Pfam" id="PF07963">
    <property type="entry name" value="N_methyl"/>
    <property type="match status" value="1"/>
</dbReference>
<gene>
    <name evidence="2" type="ORF">LQ564_09260</name>
</gene>
<accession>A0ABS8Q6A9</accession>
<dbReference type="Gene3D" id="3.30.700.10">
    <property type="entry name" value="Glycoprotein, Type 4 Pilin"/>
    <property type="match status" value="1"/>
</dbReference>
<dbReference type="InterPro" id="IPR045584">
    <property type="entry name" value="Pilin-like"/>
</dbReference>
<dbReference type="RefSeq" id="WP_231057812.1">
    <property type="nucleotide sequence ID" value="NZ_JAJNOC010000002.1"/>
</dbReference>
<keyword evidence="1" id="KW-1133">Transmembrane helix</keyword>
<evidence type="ECO:0000313" key="2">
    <source>
        <dbReference type="EMBL" id="MCD2516496.1"/>
    </source>
</evidence>
<evidence type="ECO:0000313" key="3">
    <source>
        <dbReference type="Proteomes" id="UP001179361"/>
    </source>
</evidence>
<dbReference type="SUPFAM" id="SSF54523">
    <property type="entry name" value="Pili subunits"/>
    <property type="match status" value="1"/>
</dbReference>
<feature type="transmembrane region" description="Helical" evidence="1">
    <location>
        <begin position="12"/>
        <end position="36"/>
    </location>
</feature>
<name>A0ABS8Q6A9_9BURK</name>
<dbReference type="InterPro" id="IPR012902">
    <property type="entry name" value="N_methyl_site"/>
</dbReference>
<sequence length="293" mass="30976">MNAVTFSRRNGGFTFVEMIVVIVIIGIVAGIVAVFIRAPILGYTESVDRAAVTDEADLALRRMARDLRLALPNSVRVTANGNAVEFLLSSTGGRYLSVDDDVAGLPFLDFDNAASTTFTAIGGTQRPIQAGNFIVVYNLGDGIAPSEAYNFPAGPANVNIAQVTAVAPGADNTSVVTLASNAFAQQAVPMPSPNRRFQVVTTPVTYLCTQLADGSLGLVRYWNYPISAVQYARPQGSSRQAMVAGHVASCNNVFQYGAAASRASALVILNLSLRTRDSGVVNLVHQVHVDNTP</sequence>
<dbReference type="Proteomes" id="UP001179361">
    <property type="component" value="Unassembled WGS sequence"/>
</dbReference>
<comment type="caution">
    <text evidence="2">The sequence shown here is derived from an EMBL/GenBank/DDBJ whole genome shotgun (WGS) entry which is preliminary data.</text>
</comment>
<keyword evidence="3" id="KW-1185">Reference proteome</keyword>
<organism evidence="2 3">
    <name type="scientific">Massilia phyllostachyos</name>
    <dbReference type="NCBI Taxonomy" id="2898585"/>
    <lineage>
        <taxon>Bacteria</taxon>
        <taxon>Pseudomonadati</taxon>
        <taxon>Pseudomonadota</taxon>
        <taxon>Betaproteobacteria</taxon>
        <taxon>Burkholderiales</taxon>
        <taxon>Oxalobacteraceae</taxon>
        <taxon>Telluria group</taxon>
        <taxon>Massilia</taxon>
    </lineage>
</organism>
<reference evidence="2" key="1">
    <citation type="submission" date="2021-11" db="EMBL/GenBank/DDBJ databases">
        <title>The complete genome of Massilia sp sp. G4R7.</title>
        <authorList>
            <person name="Liu L."/>
            <person name="Yue J."/>
            <person name="Yuan J."/>
            <person name="Yang F."/>
            <person name="Li L."/>
        </authorList>
    </citation>
    <scope>NUCLEOTIDE SEQUENCE</scope>
    <source>
        <strain evidence="2">G4R7</strain>
    </source>
</reference>
<keyword evidence="1" id="KW-0812">Transmembrane</keyword>
<keyword evidence="1" id="KW-0472">Membrane</keyword>
<proteinExistence type="predicted"/>